<feature type="region of interest" description="Disordered" evidence="2">
    <location>
        <begin position="141"/>
        <end position="246"/>
    </location>
</feature>
<feature type="coiled-coil region" evidence="1">
    <location>
        <begin position="789"/>
        <end position="834"/>
    </location>
</feature>
<dbReference type="Proteomes" id="UP000515158">
    <property type="component" value="Unplaced"/>
</dbReference>
<accession>A0A6P8Y1R4</accession>
<evidence type="ECO:0000256" key="2">
    <source>
        <dbReference type="SAM" id="MobiDB-lite"/>
    </source>
</evidence>
<evidence type="ECO:0000313" key="3">
    <source>
        <dbReference type="Proteomes" id="UP000515158"/>
    </source>
</evidence>
<organism evidence="4">
    <name type="scientific">Thrips palmi</name>
    <name type="common">Melon thrips</name>
    <dbReference type="NCBI Taxonomy" id="161013"/>
    <lineage>
        <taxon>Eukaryota</taxon>
        <taxon>Metazoa</taxon>
        <taxon>Ecdysozoa</taxon>
        <taxon>Arthropoda</taxon>
        <taxon>Hexapoda</taxon>
        <taxon>Insecta</taxon>
        <taxon>Pterygota</taxon>
        <taxon>Neoptera</taxon>
        <taxon>Paraneoptera</taxon>
        <taxon>Thysanoptera</taxon>
        <taxon>Terebrantia</taxon>
        <taxon>Thripoidea</taxon>
        <taxon>Thripidae</taxon>
        <taxon>Thrips</taxon>
    </lineage>
</organism>
<feature type="region of interest" description="Disordered" evidence="2">
    <location>
        <begin position="608"/>
        <end position="635"/>
    </location>
</feature>
<proteinExistence type="predicted"/>
<keyword evidence="1" id="KW-0175">Coiled coil</keyword>
<keyword evidence="3" id="KW-1185">Reference proteome</keyword>
<feature type="region of interest" description="Disordered" evidence="2">
    <location>
        <begin position="52"/>
        <end position="95"/>
    </location>
</feature>
<dbReference type="GeneID" id="117640728"/>
<evidence type="ECO:0000256" key="1">
    <source>
        <dbReference type="SAM" id="Coils"/>
    </source>
</evidence>
<feature type="coiled-coil region" evidence="1">
    <location>
        <begin position="867"/>
        <end position="967"/>
    </location>
</feature>
<feature type="compositionally biased region" description="Basic and acidic residues" evidence="2">
    <location>
        <begin position="1021"/>
        <end position="1035"/>
    </location>
</feature>
<protein>
    <submittedName>
        <fullName evidence="4">Paramyosin isoform X3</fullName>
    </submittedName>
</protein>
<evidence type="ECO:0000313" key="4">
    <source>
        <dbReference type="RefSeq" id="XP_034233458.1"/>
    </source>
</evidence>
<gene>
    <name evidence="4" type="primary">LOC117640728</name>
</gene>
<dbReference type="AlphaFoldDB" id="A0A6P8Y1R4"/>
<feature type="compositionally biased region" description="Basic and acidic residues" evidence="2">
    <location>
        <begin position="76"/>
        <end position="85"/>
    </location>
</feature>
<dbReference type="CTD" id="42127"/>
<sequence length="1035" mass="115101">MEFLLLFGVASLVTVFIGTAVYFIMTLGTKEKTYEEAILEQRQQSEAHALLLGKSAKDKQKEKKLKKAEKAKKVKEKTAAMKETSDSASDEAELISHSHHKNQHVAFVAEAAIIDEPAPNTNQDKKKKKVAKAKPILLNKDDAQLVSEVSPSVDANHFETIHPKDDLEMRRQSKDESSDQSAKKAAQKLIEAEKASKAPKKDAPKTEKTQPAKVEKQVSGKAAKVEKENKPPAKETADKLEKAAPVEEKVAVQEVVVAVTAHAPVAASAPSAPAKKKKTARKADPLEQMTTGTDGINANVLEPLIHKAELSRSEIQNLIDLLLNKQQGSAAVVAEWNEGRQDPMMKLKKAFAEKEKALQIEQEASVALQNKLREVRAEANAERSRLVASNKQTEEKLLSRTNEIAAATAKFHHEKQTLTTQLQQLKHQLEQEHQVIRKFQEELGQAQNAIQTQQTLEHHVANLTVQLQGQDQQMALLQQQVGENQAAVHQCELLSAQVAQLQEQLKNAQNSNQGEVHSKQKQLNDMKVAKEDIERQLSVTRQREGQLNSELAKLKDVVGQKQSEMEKLTLEISKLQEENEVLTSQVSLVGKLQLETRQLREENESLAAQVTAVTERPAAEGRENGDVGEEKHADGKLASAQLINDLRERDLQVEELLEQVKQAEKSATSTIDSLKSEINAHKNEVAHLKSELDQQRKKNDDAEKSARVEEERKMQEALQRLFPSISVEEKVHEQWVKKFSSAVSKHVSELANKQPTKQLPEEDQSVMIAELEKRNSQLSGMVTNYKRIIEDTEGMLNKLQQHVEAEETKWQQQLADKEAELSSVVRERDELRNGSSGDQSSVAFAGTDISGIHFAYSCIEKSLPTIVREMQQQLGELQNKLQAVEAEKNNLKVQLSSSKDALATIDQLKEEQSRLSSNLASEQAKALDQANQLTKLKSLLEESESAVLKEKASSQQLREEIEKIKETYCNAPPSPVQNHNGATNGPSSSAEPVEKAVSSKKKLSGWLKKKVVGSKSPNLSAREDDFLANERLESS</sequence>
<feature type="region of interest" description="Disordered" evidence="2">
    <location>
        <begin position="969"/>
        <end position="1035"/>
    </location>
</feature>
<dbReference type="GO" id="GO:0005789">
    <property type="term" value="C:endoplasmic reticulum membrane"/>
    <property type="evidence" value="ECO:0007669"/>
    <property type="project" value="TreeGrafter"/>
</dbReference>
<dbReference type="PANTHER" id="PTHR18939">
    <property type="entry name" value="RIBOSOME BINDING PROTEIN-1"/>
    <property type="match status" value="1"/>
</dbReference>
<feature type="compositionally biased region" description="Basic and acidic residues" evidence="2">
    <location>
        <begin position="190"/>
        <end position="246"/>
    </location>
</feature>
<name>A0A6P8Y1R4_THRPL</name>
<feature type="compositionally biased region" description="Polar residues" evidence="2">
    <location>
        <begin position="976"/>
        <end position="990"/>
    </location>
</feature>
<feature type="compositionally biased region" description="Basic and acidic residues" evidence="2">
    <location>
        <begin position="156"/>
        <end position="177"/>
    </location>
</feature>
<dbReference type="OrthoDB" id="5875463at2759"/>
<dbReference type="RefSeq" id="XP_034233458.1">
    <property type="nucleotide sequence ID" value="XM_034377567.1"/>
</dbReference>
<feature type="compositionally biased region" description="Basic residues" evidence="2">
    <location>
        <begin position="62"/>
        <end position="75"/>
    </location>
</feature>
<reference evidence="4" key="1">
    <citation type="submission" date="2025-08" db="UniProtKB">
        <authorList>
            <consortium name="RefSeq"/>
        </authorList>
    </citation>
    <scope>IDENTIFICATION</scope>
    <source>
        <tissue evidence="4">Total insect</tissue>
    </source>
</reference>
<feature type="region of interest" description="Disordered" evidence="2">
    <location>
        <begin position="688"/>
        <end position="708"/>
    </location>
</feature>
<dbReference type="InterPro" id="IPR040248">
    <property type="entry name" value="RRBP1"/>
</dbReference>
<feature type="compositionally biased region" description="Basic residues" evidence="2">
    <location>
        <begin position="998"/>
        <end position="1012"/>
    </location>
</feature>
<dbReference type="PANTHER" id="PTHR18939:SF4">
    <property type="entry name" value="RIBOSOME-BINDING PROTEIN 1"/>
    <property type="match status" value="1"/>
</dbReference>
<feature type="compositionally biased region" description="Basic and acidic residues" evidence="2">
    <location>
        <begin position="617"/>
        <end position="635"/>
    </location>
</feature>